<dbReference type="Proteomes" id="UP000232145">
    <property type="component" value="Unassembled WGS sequence"/>
</dbReference>
<dbReference type="FunFam" id="3.40.50.2000:FF:000119">
    <property type="entry name" value="Glycosyl transferase group 1"/>
    <property type="match status" value="1"/>
</dbReference>
<gene>
    <name evidence="4" type="ORF">CH364_08940</name>
</gene>
<accession>A0A2N0APN6</accession>
<evidence type="ECO:0000256" key="1">
    <source>
        <dbReference type="ARBA" id="ARBA00022679"/>
    </source>
</evidence>
<keyword evidence="2" id="KW-1133">Transmembrane helix</keyword>
<dbReference type="InterPro" id="IPR001296">
    <property type="entry name" value="Glyco_trans_1"/>
</dbReference>
<dbReference type="PANTHER" id="PTHR46401:SF2">
    <property type="entry name" value="GLYCOSYLTRANSFERASE WBBK-RELATED"/>
    <property type="match status" value="1"/>
</dbReference>
<dbReference type="CDD" id="cd03809">
    <property type="entry name" value="GT4_MtfB-like"/>
    <property type="match status" value="1"/>
</dbReference>
<comment type="caution">
    <text evidence="4">The sequence shown here is derived from an EMBL/GenBank/DDBJ whole genome shotgun (WGS) entry which is preliminary data.</text>
</comment>
<name>A0A2N0APN6_9LEPT</name>
<feature type="domain" description="Glycosyl transferase family 1" evidence="3">
    <location>
        <begin position="249"/>
        <end position="405"/>
    </location>
</feature>
<keyword evidence="2" id="KW-0472">Membrane</keyword>
<dbReference type="OrthoDB" id="9797829at2"/>
<dbReference type="PANTHER" id="PTHR46401">
    <property type="entry name" value="GLYCOSYLTRANSFERASE WBBK-RELATED"/>
    <property type="match status" value="1"/>
</dbReference>
<dbReference type="EMBL" id="NPDX01000001">
    <property type="protein sequence ID" value="PJZ86272.1"/>
    <property type="molecule type" value="Genomic_DNA"/>
</dbReference>
<dbReference type="AlphaFoldDB" id="A0A2N0APN6"/>
<sequence length="434" mass="49585">MKLIFDVSVLAWSVRSNKAKTGIFRVIENLLFQFINDPEIDLYLTSIHGNITDLKVYLKNQNINLPKNQLLIPDSSNKSKDKLFQIYLLIYKQLDLKKFPKLSSILLLFYKLFSYPFLLLFGLSSYLYPIPNDFLSNQFVFHSTFLPIPKYIQNSKISKVITIYDLISIKYPEFFIGNKDDVVWKLIRDLTRDTNIITISEHSKVDLLESDLGLSDKQITVTPLAASHFFYQIESRDLLVKELKQYNLSDGDYVLSVATLEPRKNLKSIIRAFLSLPSLKTNPNLKLVLLGGKGWGENLEEISKEFPNSFQEKVVFLGFVPDEKLSFIYSGAKFFVYLSFYEGFGLPPLEAMQCGLPILVSNVSSLPEVVGDAGLYTDPYNLNSIVTNMEKMLGDSELRKALSLKALSRSKTFSWKHTASLTKTAYQKFNESIV</sequence>
<dbReference type="Gene3D" id="3.40.50.2000">
    <property type="entry name" value="Glycogen Phosphorylase B"/>
    <property type="match status" value="1"/>
</dbReference>
<dbReference type="GO" id="GO:0016757">
    <property type="term" value="F:glycosyltransferase activity"/>
    <property type="evidence" value="ECO:0007669"/>
    <property type="project" value="InterPro"/>
</dbReference>
<keyword evidence="1 4" id="KW-0808">Transferase</keyword>
<dbReference type="RefSeq" id="WP_100743155.1">
    <property type="nucleotide sequence ID" value="NZ_NPDW01000001.1"/>
</dbReference>
<keyword evidence="2" id="KW-0812">Transmembrane</keyword>
<dbReference type="SUPFAM" id="SSF53756">
    <property type="entry name" value="UDP-Glycosyltransferase/glycogen phosphorylase"/>
    <property type="match status" value="1"/>
</dbReference>
<dbReference type="GO" id="GO:0009103">
    <property type="term" value="P:lipopolysaccharide biosynthetic process"/>
    <property type="evidence" value="ECO:0007669"/>
    <property type="project" value="TreeGrafter"/>
</dbReference>
<dbReference type="Pfam" id="PF00534">
    <property type="entry name" value="Glycos_transf_1"/>
    <property type="match status" value="1"/>
</dbReference>
<feature type="transmembrane region" description="Helical" evidence="2">
    <location>
        <begin position="105"/>
        <end position="128"/>
    </location>
</feature>
<evidence type="ECO:0000313" key="5">
    <source>
        <dbReference type="Proteomes" id="UP000232145"/>
    </source>
</evidence>
<evidence type="ECO:0000313" key="4">
    <source>
        <dbReference type="EMBL" id="PJZ86272.1"/>
    </source>
</evidence>
<protein>
    <submittedName>
        <fullName evidence="4">Glycosyl transferase</fullName>
    </submittedName>
</protein>
<organism evidence="4 5">
    <name type="scientific">Leptospira harrisiae</name>
    <dbReference type="NCBI Taxonomy" id="2023189"/>
    <lineage>
        <taxon>Bacteria</taxon>
        <taxon>Pseudomonadati</taxon>
        <taxon>Spirochaetota</taxon>
        <taxon>Spirochaetia</taxon>
        <taxon>Leptospirales</taxon>
        <taxon>Leptospiraceae</taxon>
        <taxon>Leptospira</taxon>
    </lineage>
</organism>
<reference evidence="4 5" key="1">
    <citation type="submission" date="2017-07" db="EMBL/GenBank/DDBJ databases">
        <title>Leptospira spp. isolated from tropical soils.</title>
        <authorList>
            <person name="Thibeaux R."/>
            <person name="Iraola G."/>
            <person name="Ferres I."/>
            <person name="Bierque E."/>
            <person name="Girault D."/>
            <person name="Soupe-Gilbert M.-E."/>
            <person name="Picardeau M."/>
            <person name="Goarant C."/>
        </authorList>
    </citation>
    <scope>NUCLEOTIDE SEQUENCE [LARGE SCALE GENOMIC DNA]</scope>
    <source>
        <strain evidence="4 5">FH2-B-A1</strain>
    </source>
</reference>
<evidence type="ECO:0000259" key="3">
    <source>
        <dbReference type="Pfam" id="PF00534"/>
    </source>
</evidence>
<evidence type="ECO:0000256" key="2">
    <source>
        <dbReference type="SAM" id="Phobius"/>
    </source>
</evidence>
<keyword evidence="5" id="KW-1185">Reference proteome</keyword>
<proteinExistence type="predicted"/>